<evidence type="ECO:0000313" key="3">
    <source>
        <dbReference type="Proteomes" id="UP000018415"/>
    </source>
</evidence>
<accession>V2UDV9</accession>
<evidence type="ECO:0000313" key="2">
    <source>
        <dbReference type="EMBL" id="ESK47061.1"/>
    </source>
</evidence>
<dbReference type="OrthoDB" id="480426at2"/>
<dbReference type="EMBL" id="AYET01000007">
    <property type="protein sequence ID" value="ESK47061.1"/>
    <property type="molecule type" value="Genomic_DNA"/>
</dbReference>
<keyword evidence="3" id="KW-1185">Reference proteome</keyword>
<feature type="compositionally biased region" description="Polar residues" evidence="1">
    <location>
        <begin position="526"/>
        <end position="538"/>
    </location>
</feature>
<dbReference type="RefSeq" id="WP_016658978.1">
    <property type="nucleotide sequence ID" value="NZ_BBSF01000041.1"/>
</dbReference>
<evidence type="ECO:0000256" key="1">
    <source>
        <dbReference type="SAM" id="MobiDB-lite"/>
    </source>
</evidence>
<gene>
    <name evidence="2" type="ORF">P253_02616</name>
</gene>
<sequence>MKKTIIFKDGTIKTSETNLAGFISAVSFKESSSDLSLSLSHPINMRCAKKVNTNGYMGLFQWGESALYDLGYYLGDRGISYEDLKNVKRESALYRRWKSQFSSNNWSGKWSGKRNINSKFDFLNSPSIQYEVIKEWIEYLCKQIRNNNLNEHFGRTIQGVEINESGAIAGIHLVGIGGLGAFLGIASFSGQKQTDGNGTHIKKYIQDFGGFDLEKCCNRKIYIQLKDQNENLLRRKEVTIISKYSGKSFSGETKVKVKSDENGNLPVIVRHPLTEIKIAADGKESNLIIQKKDQKQYGIIQNFEVSRFSATLEENSTPQPKSEPTKTPQEVRNEQNLAEIKRDSIAENTKDISFNIQIVEGDTGKKISNMNFFLTYKGNIKKHTANSQGIKQNIIAEVGQDIEVSVSGEAENQKIYHFKVEKSLSNQTIKIKLPVQSFKIIVKKDDKLVPNLALTLFYRGREISKKTNSLGEISVRMLVGFVYGFGAGSKSLTKVRVIHNSSSRVFRINEGFEKLSKQVVMTQTQSNKQQPVLTSNPTSPIPPAQPAEVKHEQPKAIQQNTYTENSGKPLTTISNQAPPTSDITRYHIYHDGKIKRENKAATGYAEFIFYEANGTAHNLGKSRFIKAPLRKSGNEIIAGNCYLIDFTKHGLYRKGNLGYKWFITGGNIRFYLNGISMAAILGSFMNLGYEEYPSSGASLIDGSSQKPSVTHRNGEACDFRYLGKNNAHRTEAIWTQNSNYDDQRNINLVHEFKKFGFTVFYTQDGYTKRPKIPGTGYAKNHYHHLHIGTCVPKIQDI</sequence>
<name>V2UDV9_9GAMM</name>
<feature type="region of interest" description="Disordered" evidence="1">
    <location>
        <begin position="312"/>
        <end position="331"/>
    </location>
</feature>
<protein>
    <submittedName>
        <fullName evidence="2">Uncharacterized protein</fullName>
    </submittedName>
</protein>
<dbReference type="HOGENOM" id="CLU_344411_0_0_6"/>
<organism evidence="2 3">
    <name type="scientific">Acinetobacter indicus CIP 110367</name>
    <dbReference type="NCBI Taxonomy" id="1341679"/>
    <lineage>
        <taxon>Bacteria</taxon>
        <taxon>Pseudomonadati</taxon>
        <taxon>Pseudomonadota</taxon>
        <taxon>Gammaproteobacteria</taxon>
        <taxon>Moraxellales</taxon>
        <taxon>Moraxellaceae</taxon>
        <taxon>Acinetobacter</taxon>
    </lineage>
</organism>
<proteinExistence type="predicted"/>
<comment type="caution">
    <text evidence="2">The sequence shown here is derived from an EMBL/GenBank/DDBJ whole genome shotgun (WGS) entry which is preliminary data.</text>
</comment>
<dbReference type="eggNOG" id="COG3179">
    <property type="taxonomic scope" value="Bacteria"/>
</dbReference>
<feature type="region of interest" description="Disordered" evidence="1">
    <location>
        <begin position="526"/>
        <end position="552"/>
    </location>
</feature>
<feature type="compositionally biased region" description="Polar residues" evidence="1">
    <location>
        <begin position="312"/>
        <end position="328"/>
    </location>
</feature>
<dbReference type="Proteomes" id="UP000018415">
    <property type="component" value="Unassembled WGS sequence"/>
</dbReference>
<dbReference type="eggNOG" id="COG0741">
    <property type="taxonomic scope" value="Bacteria"/>
</dbReference>
<dbReference type="AlphaFoldDB" id="V2UDV9"/>
<dbReference type="PATRIC" id="fig|1341679.3.peg.2535"/>
<reference evidence="2 3" key="1">
    <citation type="submission" date="2013-10" db="EMBL/GenBank/DDBJ databases">
        <title>The Genome Sequence of Acinetobacter indicus CIP 110367.</title>
        <authorList>
            <consortium name="The Broad Institute Genomics Platform"/>
            <consortium name="The Broad Institute Genome Sequencing Center for Infectious Disease"/>
            <person name="Cerqueira G."/>
            <person name="Feldgarden M."/>
            <person name="Courvalin P."/>
            <person name="Grillot-Courvalin C."/>
            <person name="Clermont D."/>
            <person name="Rocha E."/>
            <person name="Yoon E.-J."/>
            <person name="Nemec A."/>
            <person name="Young S.K."/>
            <person name="Zeng Q."/>
            <person name="Gargeya S."/>
            <person name="Fitzgerald M."/>
            <person name="Abouelleil A."/>
            <person name="Alvarado L."/>
            <person name="Berlin A.M."/>
            <person name="Chapman S.B."/>
            <person name="Gainer-Dewar J."/>
            <person name="Goldberg J."/>
            <person name="Gnerre S."/>
            <person name="Griggs A."/>
            <person name="Gujja S."/>
            <person name="Hansen M."/>
            <person name="Howarth C."/>
            <person name="Imamovic A."/>
            <person name="Ireland A."/>
            <person name="Larimer J."/>
            <person name="McCowan C."/>
            <person name="Murphy C."/>
            <person name="Pearson M."/>
            <person name="Poon T.W."/>
            <person name="Priest M."/>
            <person name="Roberts A."/>
            <person name="Saif S."/>
            <person name="Shea T."/>
            <person name="Sykes S."/>
            <person name="Wortman J."/>
            <person name="Nusbaum C."/>
            <person name="Birren B."/>
        </authorList>
    </citation>
    <scope>NUCLEOTIDE SEQUENCE [LARGE SCALE GENOMIC DNA]</scope>
    <source>
        <strain evidence="2 3">CIP 110367</strain>
    </source>
</reference>